<evidence type="ECO:0000259" key="14">
    <source>
        <dbReference type="PROSITE" id="PS51163"/>
    </source>
</evidence>
<dbReference type="Pfam" id="PF03481">
    <property type="entry name" value="Sua5_C"/>
    <property type="match status" value="1"/>
</dbReference>
<evidence type="ECO:0000256" key="4">
    <source>
        <dbReference type="ARBA" id="ARBA00015492"/>
    </source>
</evidence>
<keyword evidence="7" id="KW-0819">tRNA processing</keyword>
<dbReference type="GO" id="GO:0003725">
    <property type="term" value="F:double-stranded RNA binding"/>
    <property type="evidence" value="ECO:0007669"/>
    <property type="project" value="InterPro"/>
</dbReference>
<comment type="subcellular location">
    <subcellularLocation>
        <location evidence="1">Cytoplasm</location>
    </subcellularLocation>
</comment>
<feature type="domain" description="YrdC-like" evidence="14">
    <location>
        <begin position="1"/>
        <end position="175"/>
    </location>
</feature>
<feature type="binding site" evidence="13">
    <location>
        <position position="127"/>
    </location>
    <ligand>
        <name>ATP</name>
        <dbReference type="ChEBI" id="CHEBI:30616"/>
    </ligand>
</feature>
<organism evidence="15 16">
    <name type="scientific">Syncephalis pseudoplumigaleata</name>
    <dbReference type="NCBI Taxonomy" id="1712513"/>
    <lineage>
        <taxon>Eukaryota</taxon>
        <taxon>Fungi</taxon>
        <taxon>Fungi incertae sedis</taxon>
        <taxon>Zoopagomycota</taxon>
        <taxon>Zoopagomycotina</taxon>
        <taxon>Zoopagomycetes</taxon>
        <taxon>Zoopagales</taxon>
        <taxon>Piptocephalidaceae</taxon>
        <taxon>Syncephalis</taxon>
    </lineage>
</organism>
<evidence type="ECO:0000313" key="15">
    <source>
        <dbReference type="EMBL" id="RKP27613.1"/>
    </source>
</evidence>
<dbReference type="PANTHER" id="PTHR17490">
    <property type="entry name" value="SUA5"/>
    <property type="match status" value="1"/>
</dbReference>
<dbReference type="SUPFAM" id="SSF55821">
    <property type="entry name" value="YrdC/RibB"/>
    <property type="match status" value="1"/>
</dbReference>
<dbReference type="GO" id="GO:0006450">
    <property type="term" value="P:regulation of translational fidelity"/>
    <property type="evidence" value="ECO:0007669"/>
    <property type="project" value="TreeGrafter"/>
</dbReference>
<keyword evidence="6" id="KW-0808">Transferase</keyword>
<feature type="binding site" evidence="13">
    <location>
        <position position="30"/>
    </location>
    <ligand>
        <name>ATP</name>
        <dbReference type="ChEBI" id="CHEBI:30616"/>
    </ligand>
</feature>
<evidence type="ECO:0000256" key="12">
    <source>
        <dbReference type="ARBA" id="ARBA00048366"/>
    </source>
</evidence>
<dbReference type="GO" id="GO:0005737">
    <property type="term" value="C:cytoplasm"/>
    <property type="evidence" value="ECO:0007669"/>
    <property type="project" value="UniProtKB-SubCell"/>
</dbReference>
<dbReference type="EC" id="2.7.7.87" evidence="3"/>
<dbReference type="AlphaFoldDB" id="A0A4P9Z4U8"/>
<evidence type="ECO:0000256" key="9">
    <source>
        <dbReference type="ARBA" id="ARBA00022741"/>
    </source>
</evidence>
<protein>
    <recommendedName>
        <fullName evidence="4">Threonylcarbamoyl-AMP synthase</fullName>
        <ecNumber evidence="3">2.7.7.87</ecNumber>
    </recommendedName>
    <alternativeName>
        <fullName evidence="11">L-threonylcarbamoyladenylate synthase</fullName>
    </alternativeName>
</protein>
<dbReference type="Pfam" id="PF01300">
    <property type="entry name" value="Sua5_yciO_yrdC"/>
    <property type="match status" value="1"/>
</dbReference>
<feature type="binding site" evidence="13">
    <location>
        <position position="39"/>
    </location>
    <ligand>
        <name>L-threonine</name>
        <dbReference type="ChEBI" id="CHEBI:57926"/>
    </ligand>
</feature>
<evidence type="ECO:0000256" key="7">
    <source>
        <dbReference type="ARBA" id="ARBA00022694"/>
    </source>
</evidence>
<dbReference type="NCBIfam" id="TIGR00057">
    <property type="entry name" value="L-threonylcarbamoyladenylate synthase"/>
    <property type="match status" value="1"/>
</dbReference>
<feature type="binding site" evidence="13">
    <location>
        <position position="157"/>
    </location>
    <ligand>
        <name>L-threonine</name>
        <dbReference type="ChEBI" id="CHEBI:57926"/>
    </ligand>
</feature>
<dbReference type="EMBL" id="KZ989179">
    <property type="protein sequence ID" value="RKP27613.1"/>
    <property type="molecule type" value="Genomic_DNA"/>
</dbReference>
<evidence type="ECO:0000256" key="6">
    <source>
        <dbReference type="ARBA" id="ARBA00022679"/>
    </source>
</evidence>
<keyword evidence="8" id="KW-0548">Nucleotidyltransferase</keyword>
<evidence type="ECO:0000256" key="5">
    <source>
        <dbReference type="ARBA" id="ARBA00022490"/>
    </source>
</evidence>
<dbReference type="InterPro" id="IPR006070">
    <property type="entry name" value="Sua5-like_dom"/>
</dbReference>
<dbReference type="InterPro" id="IPR017945">
    <property type="entry name" value="DHBP_synth_RibB-like_a/b_dom"/>
</dbReference>
<evidence type="ECO:0000256" key="8">
    <source>
        <dbReference type="ARBA" id="ARBA00022695"/>
    </source>
</evidence>
<dbReference type="InterPro" id="IPR010923">
    <property type="entry name" value="T(6)A37_SUA5"/>
</dbReference>
<feature type="non-terminal residue" evidence="15">
    <location>
        <position position="1"/>
    </location>
</feature>
<dbReference type="OrthoDB" id="412787at2759"/>
<evidence type="ECO:0000256" key="10">
    <source>
        <dbReference type="ARBA" id="ARBA00022840"/>
    </source>
</evidence>
<evidence type="ECO:0000256" key="3">
    <source>
        <dbReference type="ARBA" id="ARBA00012584"/>
    </source>
</evidence>
<dbReference type="InterPro" id="IPR038385">
    <property type="entry name" value="Sua5/YwlC_C"/>
</dbReference>
<dbReference type="Gene3D" id="3.90.870.10">
    <property type="entry name" value="DHBP synthase"/>
    <property type="match status" value="1"/>
</dbReference>
<evidence type="ECO:0000256" key="13">
    <source>
        <dbReference type="PIRSR" id="PIRSR004930-1"/>
    </source>
</evidence>
<reference evidence="16" key="1">
    <citation type="journal article" date="2018" name="Nat. Microbiol.">
        <title>Leveraging single-cell genomics to expand the fungal tree of life.</title>
        <authorList>
            <person name="Ahrendt S.R."/>
            <person name="Quandt C.A."/>
            <person name="Ciobanu D."/>
            <person name="Clum A."/>
            <person name="Salamov A."/>
            <person name="Andreopoulos B."/>
            <person name="Cheng J.F."/>
            <person name="Woyke T."/>
            <person name="Pelin A."/>
            <person name="Henrissat B."/>
            <person name="Reynolds N.K."/>
            <person name="Benny G.L."/>
            <person name="Smith M.E."/>
            <person name="James T.Y."/>
            <person name="Grigoriev I.V."/>
        </authorList>
    </citation>
    <scope>NUCLEOTIDE SEQUENCE [LARGE SCALE GENOMIC DNA]</scope>
    <source>
        <strain evidence="16">Benny S71-1</strain>
    </source>
</reference>
<feature type="binding site" evidence="13">
    <location>
        <position position="97"/>
    </location>
    <ligand>
        <name>L-threonine</name>
        <dbReference type="ChEBI" id="CHEBI:57926"/>
    </ligand>
</feature>
<gene>
    <name evidence="15" type="ORF">SYNPS1DRAFT_3009</name>
</gene>
<keyword evidence="16" id="KW-1185">Reference proteome</keyword>
<dbReference type="InterPro" id="IPR050156">
    <property type="entry name" value="TC-AMP_synthase_SUA5"/>
</dbReference>
<feature type="binding site" evidence="13">
    <location>
        <position position="7"/>
    </location>
    <ligand>
        <name>L-threonine</name>
        <dbReference type="ChEBI" id="CHEBI:57926"/>
    </ligand>
</feature>
<keyword evidence="10 13" id="KW-0067">ATP-binding</keyword>
<evidence type="ECO:0000256" key="2">
    <source>
        <dbReference type="ARBA" id="ARBA00007663"/>
    </source>
</evidence>
<accession>A0A4P9Z4U8</accession>
<evidence type="ECO:0000256" key="1">
    <source>
        <dbReference type="ARBA" id="ARBA00004496"/>
    </source>
</evidence>
<feature type="binding site" evidence="13">
    <location>
        <position position="93"/>
    </location>
    <ligand>
        <name>ATP</name>
        <dbReference type="ChEBI" id="CHEBI:30616"/>
    </ligand>
</feature>
<dbReference type="GO" id="GO:0061710">
    <property type="term" value="F:L-threonylcarbamoyladenylate synthase"/>
    <property type="evidence" value="ECO:0007669"/>
    <property type="project" value="UniProtKB-EC"/>
</dbReference>
<dbReference type="PANTHER" id="PTHR17490:SF16">
    <property type="entry name" value="THREONYLCARBAMOYL-AMP SYNTHASE"/>
    <property type="match status" value="1"/>
</dbReference>
<keyword evidence="9 13" id="KW-0547">Nucleotide-binding</keyword>
<comment type="similarity">
    <text evidence="2">Belongs to the SUA5 family.</text>
</comment>
<feature type="binding site" evidence="13">
    <location>
        <position position="117"/>
    </location>
    <ligand>
        <name>L-threonine</name>
        <dbReference type="ChEBI" id="CHEBI:57926"/>
    </ligand>
</feature>
<proteinExistence type="inferred from homology"/>
<evidence type="ECO:0000313" key="16">
    <source>
        <dbReference type="Proteomes" id="UP000278143"/>
    </source>
</evidence>
<feature type="binding site" evidence="13">
    <location>
        <position position="34"/>
    </location>
    <ligand>
        <name>ATP</name>
        <dbReference type="ChEBI" id="CHEBI:30616"/>
    </ligand>
</feature>
<dbReference type="GO" id="GO:0000049">
    <property type="term" value="F:tRNA binding"/>
    <property type="evidence" value="ECO:0007669"/>
    <property type="project" value="TreeGrafter"/>
</dbReference>
<dbReference type="GO" id="GO:0008033">
    <property type="term" value="P:tRNA processing"/>
    <property type="evidence" value="ECO:0007669"/>
    <property type="project" value="UniProtKB-KW"/>
</dbReference>
<feature type="binding site" evidence="13">
    <location>
        <position position="217"/>
    </location>
    <ligand>
        <name>ATP</name>
        <dbReference type="ChEBI" id="CHEBI:30616"/>
    </ligand>
</feature>
<dbReference type="PROSITE" id="PS51163">
    <property type="entry name" value="YRDC"/>
    <property type="match status" value="1"/>
</dbReference>
<name>A0A4P9Z4U8_9FUNG</name>
<dbReference type="GO" id="GO:0005524">
    <property type="term" value="F:ATP binding"/>
    <property type="evidence" value="ECO:0007669"/>
    <property type="project" value="UniProtKB-KW"/>
</dbReference>
<feature type="binding site" evidence="13">
    <location>
        <position position="119"/>
    </location>
    <ligand>
        <name>ATP</name>
        <dbReference type="ChEBI" id="CHEBI:30616"/>
    </ligand>
</feature>
<dbReference type="Proteomes" id="UP000278143">
    <property type="component" value="Unassembled WGS sequence"/>
</dbReference>
<evidence type="ECO:0000256" key="11">
    <source>
        <dbReference type="ARBA" id="ARBA00029774"/>
    </source>
</evidence>
<sequence length="341" mass="36910">VGMPTETVYGLAANALDAAAVRRIFDAKGRPSDNPLIVHVSSIGMLEQIGIFARLELPLAVRRIIHHGWPGPLTLLLPRHPRLPTAVTCGRATVGVRFPAHPMARAMIAHAQLPLAAPSANTSGRPSPTRAEHVFTDLHGRIPLILDAGACAVGVESTVLDCTRRPPAILRPGGVTDAEVRAWGGAALAALQVYQRDFSDAQLEAAPTTPGMKYRHYSPTAPVILFECAAGTRQQMRQHVLAKAMDLYRQHTVDQHPIIGLLSVDDDGDDARRMATEYPFVRQYSLGASTRPDQVAHRLFDGLRTLDALPHVQWILVEGIPDEGQGIAVMNRLRKAAATIV</sequence>
<dbReference type="InterPro" id="IPR005145">
    <property type="entry name" value="Sua5_C"/>
</dbReference>
<feature type="non-terminal residue" evidence="15">
    <location>
        <position position="341"/>
    </location>
</feature>
<comment type="catalytic activity">
    <reaction evidence="12">
        <text>L-threonine + hydrogencarbonate + ATP = L-threonylcarbamoyladenylate + diphosphate + H2O</text>
        <dbReference type="Rhea" id="RHEA:36407"/>
        <dbReference type="ChEBI" id="CHEBI:15377"/>
        <dbReference type="ChEBI" id="CHEBI:17544"/>
        <dbReference type="ChEBI" id="CHEBI:30616"/>
        <dbReference type="ChEBI" id="CHEBI:33019"/>
        <dbReference type="ChEBI" id="CHEBI:57926"/>
        <dbReference type="ChEBI" id="CHEBI:73682"/>
        <dbReference type="EC" id="2.7.7.87"/>
    </reaction>
</comment>
<dbReference type="Gene3D" id="3.40.50.11030">
    <property type="entry name" value="Threonylcarbamoyl-AMP synthase, C-terminal domain"/>
    <property type="match status" value="1"/>
</dbReference>
<keyword evidence="5" id="KW-0963">Cytoplasm</keyword>
<feature type="binding site" evidence="13">
    <location>
        <position position="171"/>
    </location>
    <ligand>
        <name>ATP</name>
        <dbReference type="ChEBI" id="CHEBI:30616"/>
    </ligand>
</feature>
<dbReference type="PIRSF" id="PIRSF004930">
    <property type="entry name" value="Tln_factor_SUA5"/>
    <property type="match status" value="1"/>
</dbReference>